<dbReference type="Proteomes" id="UP001318682">
    <property type="component" value="Chromosome"/>
</dbReference>
<keyword evidence="1" id="KW-0175">Coiled coil</keyword>
<keyword evidence="3" id="KW-1133">Transmembrane helix</keyword>
<feature type="transmembrane region" description="Helical" evidence="3">
    <location>
        <begin position="470"/>
        <end position="492"/>
    </location>
</feature>
<dbReference type="Pfam" id="PF07693">
    <property type="entry name" value="KAP_NTPase"/>
    <property type="match status" value="2"/>
</dbReference>
<evidence type="ECO:0000313" key="6">
    <source>
        <dbReference type="Proteomes" id="UP001318682"/>
    </source>
</evidence>
<feature type="domain" description="KAP NTPase" evidence="4">
    <location>
        <begin position="246"/>
        <end position="359"/>
    </location>
</feature>
<evidence type="ECO:0000256" key="3">
    <source>
        <dbReference type="SAM" id="Phobius"/>
    </source>
</evidence>
<feature type="region of interest" description="Disordered" evidence="2">
    <location>
        <begin position="783"/>
        <end position="835"/>
    </location>
</feature>
<feature type="domain" description="KAP NTPase" evidence="4">
    <location>
        <begin position="685"/>
        <end position="843"/>
    </location>
</feature>
<organism evidence="5 6">
    <name type="scientific">Roseobacter fucihabitans</name>
    <dbReference type="NCBI Taxonomy" id="1537242"/>
    <lineage>
        <taxon>Bacteria</taxon>
        <taxon>Pseudomonadati</taxon>
        <taxon>Pseudomonadota</taxon>
        <taxon>Alphaproteobacteria</taxon>
        <taxon>Rhodobacterales</taxon>
        <taxon>Roseobacteraceae</taxon>
        <taxon>Roseobacter</taxon>
    </lineage>
</organism>
<dbReference type="PANTHER" id="PTHR22674">
    <property type="entry name" value="NTPASE, KAP FAMILY P-LOOP DOMAIN-CONTAINING 1"/>
    <property type="match status" value="1"/>
</dbReference>
<feature type="transmembrane region" description="Helical" evidence="3">
    <location>
        <begin position="498"/>
        <end position="516"/>
    </location>
</feature>
<feature type="coiled-coil region" evidence="1">
    <location>
        <begin position="553"/>
        <end position="583"/>
    </location>
</feature>
<accession>A0ABZ2BSQ0</accession>
<dbReference type="InterPro" id="IPR052754">
    <property type="entry name" value="NTPase_KAP_P-loop"/>
</dbReference>
<gene>
    <name evidence="5" type="ORF">ROLI_018140</name>
</gene>
<protein>
    <recommendedName>
        <fullName evidence="4">KAP NTPase domain-containing protein</fullName>
    </recommendedName>
</protein>
<name>A0ABZ2BSQ0_9RHOB</name>
<dbReference type="RefSeq" id="WP_187429885.1">
    <property type="nucleotide sequence ID" value="NZ_CP143423.1"/>
</dbReference>
<proteinExistence type="predicted"/>
<evidence type="ECO:0000313" key="5">
    <source>
        <dbReference type="EMBL" id="WVX48733.1"/>
    </source>
</evidence>
<dbReference type="InterPro" id="IPR011646">
    <property type="entry name" value="KAP_P-loop"/>
</dbReference>
<dbReference type="EMBL" id="CP143423">
    <property type="protein sequence ID" value="WVX48733.1"/>
    <property type="molecule type" value="Genomic_DNA"/>
</dbReference>
<evidence type="ECO:0000259" key="4">
    <source>
        <dbReference type="Pfam" id="PF07693"/>
    </source>
</evidence>
<evidence type="ECO:0000256" key="2">
    <source>
        <dbReference type="SAM" id="MobiDB-lite"/>
    </source>
</evidence>
<keyword evidence="6" id="KW-1185">Reference proteome</keyword>
<evidence type="ECO:0000256" key="1">
    <source>
        <dbReference type="SAM" id="Coils"/>
    </source>
</evidence>
<dbReference type="PANTHER" id="PTHR22674:SF6">
    <property type="entry name" value="NTPASE KAP FAMILY P-LOOP DOMAIN-CONTAINING PROTEIN 1"/>
    <property type="match status" value="1"/>
</dbReference>
<feature type="compositionally biased region" description="Low complexity" evidence="2">
    <location>
        <begin position="813"/>
        <end position="830"/>
    </location>
</feature>
<reference evidence="6" key="1">
    <citation type="submission" date="2024-01" db="EMBL/GenBank/DDBJ databases">
        <title>Roseobacter fucihabitans sp. nov., isolated from the brown alga Fucus spiralis.</title>
        <authorList>
            <person name="Hahnke S."/>
            <person name="Berger M."/>
            <person name="Schlingloff A."/>
            <person name="Athale I."/>
            <person name="Neumann-Schaal M."/>
            <person name="Adenaya A."/>
            <person name="Poehlein A."/>
            <person name="Daniel R."/>
            <person name="Pertersen J."/>
            <person name="Brinkhoff T."/>
        </authorList>
    </citation>
    <scope>NUCLEOTIDE SEQUENCE [LARGE SCALE GENOMIC DNA]</scope>
    <source>
        <strain evidence="6">B14</strain>
    </source>
</reference>
<keyword evidence="3" id="KW-0812">Transmembrane</keyword>
<keyword evidence="3" id="KW-0472">Membrane</keyword>
<feature type="coiled-coil region" evidence="1">
    <location>
        <begin position="370"/>
        <end position="397"/>
    </location>
</feature>
<sequence>MKEPETPVQDLMEGDDEGLIRKRLFSPSLRAALDASEVSEQPKRYSLDESIRRRSLENMKSGNFSGYSSSRWSVFGFLAAVARSDGVTGNGAASIFNRQNEFVTGKEQEDFSRYTWARARGTQEMAELLRGAIELRSATGGKDAYIGLRHVLIGALLGEVDGFDSLRKMAEGGTDPMVLAQSIADFCLKDMEPGEDPDVWQEFIDEALPSALALDIRPRRAEEVATPGNDDPWAGDVIDRSGATLEAEAFASMICWRDLDPPLAVGVFGNWGTGKSFFMRLVHDAIERRCVAAQKTQDGDTEERFLDHVVQIRFNAWHYAETNLWASLVDHILTKLDAWAKAHSQGDTSDRMFEQLDSARDWTLSAAQDLVERRRAKREAEAELSTAQAALEHKQEQIADDPKLWMKAAWDEVLESDVTPAAKKAARDLGLSQELPEGVDDMRKAMELYTADKGPQSSRAWLHFIGSRPLWGIALVAGILLLPIVLTAALAGTATSPAAGIVAGIIAPAVLFLSSVTRGLRKAHGHLSAVHVKVKEAMARESAKQQRAQDLARAELEAARQAEASAVEKLREKEAALDAARLEYLSQEGKGRILKFVRDRVSAGDYRRQLSFIAEIRRDFDELSLLMSRKSPPHGSEERRKQHETRVKDLIAAAQKEGLLEGPEEERLRATYAPLEAGAEPPVFERIVLYIDDLDRCPADQVVMVLQAIHLLLAYPLFVVFVAVDVRWLQAALAQAYPQFLDEDETATAAGTATPGDYLEKIFQIPYWVRPMTATNTQDLLSDLMRGGPLREPESDLDASVQMAEPAPDVETPHAPLETETETPTTHEPAQTSDPLAPVRLEFSDEEREFVKALAGGLDGSPRRSLRFVSSYRLIKASLPPGQRKKMLQSGYKPVLALLALQVGQIDQIDGLDPFQAVTRQIATAPMELLNWAGQLEASAGRERLLHVLRTFEDAEGDWADLAEYSGLVARFSFVTDRA</sequence>